<organism evidence="15 16">
    <name type="scientific">Arcicella rigui</name>
    <dbReference type="NCBI Taxonomy" id="797020"/>
    <lineage>
        <taxon>Bacteria</taxon>
        <taxon>Pseudomonadati</taxon>
        <taxon>Bacteroidota</taxon>
        <taxon>Cytophagia</taxon>
        <taxon>Cytophagales</taxon>
        <taxon>Flectobacillaceae</taxon>
        <taxon>Arcicella</taxon>
    </lineage>
</organism>
<dbReference type="PANTHER" id="PTHR13710:SF105">
    <property type="entry name" value="ATP-DEPENDENT DNA HELICASE Q1"/>
    <property type="match status" value="1"/>
</dbReference>
<dbReference type="EMBL" id="JAYFUM010000031">
    <property type="protein sequence ID" value="MEA5141698.1"/>
    <property type="molecule type" value="Genomic_DNA"/>
</dbReference>
<evidence type="ECO:0000259" key="13">
    <source>
        <dbReference type="PROSITE" id="PS51192"/>
    </source>
</evidence>
<keyword evidence="7" id="KW-0238">DNA-binding</keyword>
<dbReference type="InterPro" id="IPR011545">
    <property type="entry name" value="DEAD/DEAH_box_helicase_dom"/>
</dbReference>
<dbReference type="GO" id="GO:0004386">
    <property type="term" value="F:helicase activity"/>
    <property type="evidence" value="ECO:0007669"/>
    <property type="project" value="UniProtKB-KW"/>
</dbReference>
<feature type="domain" description="Helicase ATP-binding" evidence="13">
    <location>
        <begin position="24"/>
        <end position="192"/>
    </location>
</feature>
<keyword evidence="16" id="KW-1185">Reference proteome</keyword>
<evidence type="ECO:0000256" key="3">
    <source>
        <dbReference type="ARBA" id="ARBA00022741"/>
    </source>
</evidence>
<keyword evidence="2" id="KW-0479">Metal-binding</keyword>
<dbReference type="SMART" id="SM00490">
    <property type="entry name" value="HELICc"/>
    <property type="match status" value="1"/>
</dbReference>
<dbReference type="Gene3D" id="1.10.10.10">
    <property type="entry name" value="Winged helix-like DNA-binding domain superfamily/Winged helix DNA-binding domain"/>
    <property type="match status" value="1"/>
</dbReference>
<dbReference type="InterPro" id="IPR036388">
    <property type="entry name" value="WH-like_DNA-bd_sf"/>
</dbReference>
<dbReference type="Pfam" id="PF16124">
    <property type="entry name" value="RecQ_Zn_bind"/>
    <property type="match status" value="1"/>
</dbReference>
<evidence type="ECO:0000256" key="11">
    <source>
        <dbReference type="ARBA" id="ARBA00044535"/>
    </source>
</evidence>
<dbReference type="Gene3D" id="3.40.50.300">
    <property type="entry name" value="P-loop containing nucleotide triphosphate hydrolases"/>
    <property type="match status" value="2"/>
</dbReference>
<evidence type="ECO:0000256" key="2">
    <source>
        <dbReference type="ARBA" id="ARBA00022723"/>
    </source>
</evidence>
<dbReference type="CDD" id="cd17920">
    <property type="entry name" value="DEXHc_RecQ"/>
    <property type="match status" value="1"/>
</dbReference>
<evidence type="ECO:0000256" key="7">
    <source>
        <dbReference type="ARBA" id="ARBA00023125"/>
    </source>
</evidence>
<dbReference type="InterPro" id="IPR027417">
    <property type="entry name" value="P-loop_NTPase"/>
</dbReference>
<evidence type="ECO:0000256" key="10">
    <source>
        <dbReference type="ARBA" id="ARBA00034808"/>
    </source>
</evidence>
<keyword evidence="3" id="KW-0547">Nucleotide-binding</keyword>
<dbReference type="PROSITE" id="PS51194">
    <property type="entry name" value="HELICASE_CTER"/>
    <property type="match status" value="1"/>
</dbReference>
<dbReference type="Pfam" id="PF00270">
    <property type="entry name" value="DEAD"/>
    <property type="match status" value="1"/>
</dbReference>
<dbReference type="Proteomes" id="UP001302949">
    <property type="component" value="Unassembled WGS sequence"/>
</dbReference>
<proteinExistence type="inferred from homology"/>
<comment type="caution">
    <text evidence="15">The sequence shown here is derived from an EMBL/GenBank/DDBJ whole genome shotgun (WGS) entry which is preliminary data.</text>
</comment>
<sequence>MSAQEILKQFWGYDSFRPLQESIIASVLAGKDTLALMPTGGGKSLCFQVPALMNEGICIVVSPLIALIQDQVEQLKRRGISAIGIFSGMHKNQIDIALDNCIYGNVKFLYVSPERLQTTVFIERAKQMKVNLLAIDEAHCISQWGHDFRPPYLQIAEFRKLIPNTPLIALTATATKEVREEILSRLEMSNPSVFQQSFARANLSYSAFKEDDKERRLIKILQSVQGSSVVYVRNRRRTQEISDLLNRNQVLATFYHAGLSAKERTERQENWIKNRVRVMVATNAFGMGIDKPDVRTVIHLDLPDTLEAYYQEAGRAGRDGEKAYSVVLYNQVDVESLEKNVEQSYPSIDLIRKVYQCLGNFFQLAVGAGEFSSFDFDLVEFQKRFDLPPTDTYFALKILENEGFIQLSDSFHSSSKITFKVDNRQLYDFQLRNPKYDSFIKLVLRMYGGELFSTFLNISEANLAKAYSLPVKEIENMLLTLEKLNLVIYDKQKDRPQITFLTPRFDAQTLPLQVLEINRKKQRSLQKAKAVRHYTEHPDRCRTQLLLEYFSEISDIECGICDNCLKRKKQEKQSTHNEVLIKNTQQKIVQLLSNGAMSLSLIMQIMQPINEALFRDILREMIGEGILSYDFEGNLVLSKHQ</sequence>
<evidence type="ECO:0000256" key="4">
    <source>
        <dbReference type="ARBA" id="ARBA00022801"/>
    </source>
</evidence>
<evidence type="ECO:0000256" key="9">
    <source>
        <dbReference type="ARBA" id="ARBA00034617"/>
    </source>
</evidence>
<dbReference type="InterPro" id="IPR032284">
    <property type="entry name" value="RecQ_Zn-bd"/>
</dbReference>
<comment type="similarity">
    <text evidence="1">Belongs to the helicase family. RecQ subfamily.</text>
</comment>
<dbReference type="InterPro" id="IPR004589">
    <property type="entry name" value="DNA_helicase_ATP-dep_RecQ"/>
</dbReference>
<protein>
    <recommendedName>
        <fullName evidence="11">ATP-dependent DNA helicase RecQ</fullName>
        <ecNumber evidence="10">5.6.2.4</ecNumber>
    </recommendedName>
    <alternativeName>
        <fullName evidence="12">DNA 3'-5' helicase RecQ</fullName>
    </alternativeName>
</protein>
<evidence type="ECO:0000256" key="8">
    <source>
        <dbReference type="ARBA" id="ARBA00023235"/>
    </source>
</evidence>
<dbReference type="SUPFAM" id="SSF52540">
    <property type="entry name" value="P-loop containing nucleoside triphosphate hydrolases"/>
    <property type="match status" value="1"/>
</dbReference>
<evidence type="ECO:0000256" key="6">
    <source>
        <dbReference type="ARBA" id="ARBA00022840"/>
    </source>
</evidence>
<dbReference type="PANTHER" id="PTHR13710">
    <property type="entry name" value="DNA HELICASE RECQ FAMILY MEMBER"/>
    <property type="match status" value="1"/>
</dbReference>
<dbReference type="SMART" id="SM00487">
    <property type="entry name" value="DEXDc"/>
    <property type="match status" value="1"/>
</dbReference>
<evidence type="ECO:0000313" key="15">
    <source>
        <dbReference type="EMBL" id="MEA5141698.1"/>
    </source>
</evidence>
<keyword evidence="5 15" id="KW-0347">Helicase</keyword>
<dbReference type="InterPro" id="IPR001650">
    <property type="entry name" value="Helicase_C-like"/>
</dbReference>
<feature type="domain" description="Helicase C-terminal" evidence="14">
    <location>
        <begin position="216"/>
        <end position="359"/>
    </location>
</feature>
<keyword evidence="8" id="KW-0413">Isomerase</keyword>
<evidence type="ECO:0000259" key="14">
    <source>
        <dbReference type="PROSITE" id="PS51194"/>
    </source>
</evidence>
<accession>A0ABU5QG20</accession>
<dbReference type="RefSeq" id="WP_323298852.1">
    <property type="nucleotide sequence ID" value="NZ_JAYFUM010000031.1"/>
</dbReference>
<dbReference type="EC" id="5.6.2.4" evidence="10"/>
<comment type="catalytic activity">
    <reaction evidence="9">
        <text>Couples ATP hydrolysis with the unwinding of duplex DNA by translocating in the 3'-5' direction.</text>
        <dbReference type="EC" id="5.6.2.4"/>
    </reaction>
</comment>
<dbReference type="Pfam" id="PF00271">
    <property type="entry name" value="Helicase_C"/>
    <property type="match status" value="1"/>
</dbReference>
<keyword evidence="6" id="KW-0067">ATP-binding</keyword>
<evidence type="ECO:0000313" key="16">
    <source>
        <dbReference type="Proteomes" id="UP001302949"/>
    </source>
</evidence>
<dbReference type="InterPro" id="IPR014001">
    <property type="entry name" value="Helicase_ATP-bd"/>
</dbReference>
<dbReference type="NCBIfam" id="TIGR00614">
    <property type="entry name" value="recQ_fam"/>
    <property type="match status" value="1"/>
</dbReference>
<evidence type="ECO:0000256" key="5">
    <source>
        <dbReference type="ARBA" id="ARBA00022806"/>
    </source>
</evidence>
<evidence type="ECO:0000256" key="12">
    <source>
        <dbReference type="ARBA" id="ARBA00044550"/>
    </source>
</evidence>
<gene>
    <name evidence="15" type="ORF">VB248_21265</name>
</gene>
<reference evidence="15 16" key="1">
    <citation type="submission" date="2023-12" db="EMBL/GenBank/DDBJ databases">
        <title>Novel species of the genus Arcicella isolated from rivers.</title>
        <authorList>
            <person name="Lu H."/>
        </authorList>
    </citation>
    <scope>NUCLEOTIDE SEQUENCE [LARGE SCALE GENOMIC DNA]</scope>
    <source>
        <strain evidence="15 16">KCTC 23307</strain>
    </source>
</reference>
<evidence type="ECO:0000256" key="1">
    <source>
        <dbReference type="ARBA" id="ARBA00005446"/>
    </source>
</evidence>
<name>A0ABU5QG20_9BACT</name>
<dbReference type="PROSITE" id="PS51192">
    <property type="entry name" value="HELICASE_ATP_BIND_1"/>
    <property type="match status" value="1"/>
</dbReference>
<keyword evidence="4" id="KW-0378">Hydrolase</keyword>